<dbReference type="FunFam" id="3.30.565.10:FF:000006">
    <property type="entry name" value="Sensor histidine kinase WalK"/>
    <property type="match status" value="1"/>
</dbReference>
<feature type="transmembrane region" description="Helical" evidence="6">
    <location>
        <begin position="151"/>
        <end position="175"/>
    </location>
</feature>
<dbReference type="InterPro" id="IPR003594">
    <property type="entry name" value="HATPase_dom"/>
</dbReference>
<dbReference type="Pfam" id="PF02518">
    <property type="entry name" value="HATPase_c"/>
    <property type="match status" value="1"/>
</dbReference>
<organism evidence="8">
    <name type="scientific">uncultured Aureispira sp</name>
    <dbReference type="NCBI Taxonomy" id="1331704"/>
    <lineage>
        <taxon>Bacteria</taxon>
        <taxon>Pseudomonadati</taxon>
        <taxon>Bacteroidota</taxon>
        <taxon>Saprospiria</taxon>
        <taxon>Saprospirales</taxon>
        <taxon>Saprospiraceae</taxon>
        <taxon>Aureispira</taxon>
        <taxon>environmental samples</taxon>
    </lineage>
</organism>
<evidence type="ECO:0000256" key="3">
    <source>
        <dbReference type="ARBA" id="ARBA00022553"/>
    </source>
</evidence>
<dbReference type="CDD" id="cd00082">
    <property type="entry name" value="HisKA"/>
    <property type="match status" value="1"/>
</dbReference>
<dbReference type="Gene3D" id="3.30.565.10">
    <property type="entry name" value="Histidine kinase-like ATPase, C-terminal domain"/>
    <property type="match status" value="1"/>
</dbReference>
<keyword evidence="4" id="KW-0808">Transferase</keyword>
<proteinExistence type="predicted"/>
<dbReference type="InterPro" id="IPR003661">
    <property type="entry name" value="HisK_dim/P_dom"/>
</dbReference>
<protein>
    <recommendedName>
        <fullName evidence="2">histidine kinase</fullName>
        <ecNumber evidence="2">2.7.13.3</ecNumber>
    </recommendedName>
</protein>
<dbReference type="SMART" id="SM00388">
    <property type="entry name" value="HisKA"/>
    <property type="match status" value="1"/>
</dbReference>
<dbReference type="InterPro" id="IPR005467">
    <property type="entry name" value="His_kinase_dom"/>
</dbReference>
<accession>A0A6S6SQL3</accession>
<dbReference type="Pfam" id="PF00512">
    <property type="entry name" value="HisKA"/>
    <property type="match status" value="1"/>
</dbReference>
<feature type="transmembrane region" description="Helical" evidence="6">
    <location>
        <begin position="6"/>
        <end position="27"/>
    </location>
</feature>
<feature type="domain" description="Histidine kinase" evidence="7">
    <location>
        <begin position="197"/>
        <end position="416"/>
    </location>
</feature>
<dbReference type="SUPFAM" id="SSF47384">
    <property type="entry name" value="Homodimeric domain of signal transducing histidine kinase"/>
    <property type="match status" value="1"/>
</dbReference>
<evidence type="ECO:0000256" key="5">
    <source>
        <dbReference type="ARBA" id="ARBA00022777"/>
    </source>
</evidence>
<dbReference type="InterPro" id="IPR036890">
    <property type="entry name" value="HATPase_C_sf"/>
</dbReference>
<evidence type="ECO:0000313" key="8">
    <source>
        <dbReference type="EMBL" id="CAA6808483.1"/>
    </source>
</evidence>
<evidence type="ECO:0000256" key="4">
    <source>
        <dbReference type="ARBA" id="ARBA00022679"/>
    </source>
</evidence>
<keyword evidence="3" id="KW-0597">Phosphoprotein</keyword>
<evidence type="ECO:0000259" key="7">
    <source>
        <dbReference type="PROSITE" id="PS50109"/>
    </source>
</evidence>
<keyword evidence="6" id="KW-0472">Membrane</keyword>
<reference evidence="8" key="1">
    <citation type="submission" date="2020-01" db="EMBL/GenBank/DDBJ databases">
        <authorList>
            <person name="Meier V. D."/>
            <person name="Meier V D."/>
        </authorList>
    </citation>
    <scope>NUCLEOTIDE SEQUENCE</scope>
    <source>
        <strain evidence="8">HLG_WM_MAG_10</strain>
    </source>
</reference>
<dbReference type="PANTHER" id="PTHR43547">
    <property type="entry name" value="TWO-COMPONENT HISTIDINE KINASE"/>
    <property type="match status" value="1"/>
</dbReference>
<keyword evidence="5" id="KW-0418">Kinase</keyword>
<evidence type="ECO:0000256" key="6">
    <source>
        <dbReference type="SAM" id="Phobius"/>
    </source>
</evidence>
<name>A0A6S6SQL3_9BACT</name>
<keyword evidence="6" id="KW-1133">Transmembrane helix</keyword>
<dbReference type="PROSITE" id="PS50109">
    <property type="entry name" value="HIS_KIN"/>
    <property type="match status" value="1"/>
</dbReference>
<dbReference type="InterPro" id="IPR036097">
    <property type="entry name" value="HisK_dim/P_sf"/>
</dbReference>
<dbReference type="GO" id="GO:0000155">
    <property type="term" value="F:phosphorelay sensor kinase activity"/>
    <property type="evidence" value="ECO:0007669"/>
    <property type="project" value="InterPro"/>
</dbReference>
<keyword evidence="6" id="KW-0812">Transmembrane</keyword>
<dbReference type="PRINTS" id="PR00344">
    <property type="entry name" value="BCTRLSENSOR"/>
</dbReference>
<dbReference type="SUPFAM" id="SSF55874">
    <property type="entry name" value="ATPase domain of HSP90 chaperone/DNA topoisomerase II/histidine kinase"/>
    <property type="match status" value="1"/>
</dbReference>
<evidence type="ECO:0000256" key="1">
    <source>
        <dbReference type="ARBA" id="ARBA00000085"/>
    </source>
</evidence>
<evidence type="ECO:0000256" key="2">
    <source>
        <dbReference type="ARBA" id="ARBA00012438"/>
    </source>
</evidence>
<sequence length="426" mass="48339">MNRTYSFIAFSSLALSVVLIIQINWIFQTAKIKEELFNDKANIVLSKTTAALYADEATCLKIEEYAEYNTSDIVTKLGALEMQKIDSLFSHYMAFYNFDIDYSFVISKPTRLKSNNNSPSYFNTIYNKSLDEFTSKNQLELKLIFLDKKQFILAEMGLLFITSVLLILVVLILFWRTTLSLLKEKRISEHTADFLNNMTHEFKTPLTNIALASKLLGRDANFEKKEKLKHYTEIILAENQKLSLQVEQMLGMTALERGEIPLQKVALDFHQLTKLVSKSIRLQIEDKQGHLDLHLEAKNSIILADKIHLTNMLCSLMDNAIKYSTETINLSIQTTNIGQNLCIKVSDQGIGIAPKYQKKVFEKFFRVPTGNVHNVKGFGLGLTYLKSIVELHEGSIELQSKKGVGTTFTITLPLGTGQKPSLNNLE</sequence>
<dbReference type="EMBL" id="CACVAQ010000142">
    <property type="protein sequence ID" value="CAA6808483.1"/>
    <property type="molecule type" value="Genomic_DNA"/>
</dbReference>
<dbReference type="InterPro" id="IPR004358">
    <property type="entry name" value="Sig_transdc_His_kin-like_C"/>
</dbReference>
<dbReference type="SMART" id="SM00387">
    <property type="entry name" value="HATPase_c"/>
    <property type="match status" value="1"/>
</dbReference>
<dbReference type="Gene3D" id="1.10.287.130">
    <property type="match status" value="1"/>
</dbReference>
<dbReference type="PANTHER" id="PTHR43547:SF2">
    <property type="entry name" value="HYBRID SIGNAL TRANSDUCTION HISTIDINE KINASE C"/>
    <property type="match status" value="1"/>
</dbReference>
<gene>
    <name evidence="8" type="ORF">HELGO_WM35308</name>
</gene>
<dbReference type="AlphaFoldDB" id="A0A6S6SQL3"/>
<dbReference type="EC" id="2.7.13.3" evidence="2"/>
<comment type="catalytic activity">
    <reaction evidence="1">
        <text>ATP + protein L-histidine = ADP + protein N-phospho-L-histidine.</text>
        <dbReference type="EC" id="2.7.13.3"/>
    </reaction>
</comment>